<accession>A0A7K0D671</accession>
<reference evidence="1 2" key="1">
    <citation type="submission" date="2019-10" db="EMBL/GenBank/DDBJ databases">
        <title>Nocardia macrotermitis sp. nov. and Nocardia aurantia sp. nov., isolated from the gut of fungus growing-termite Macrotermes natalensis.</title>
        <authorList>
            <person name="Benndorf R."/>
            <person name="Schwitalla J."/>
            <person name="Martin K."/>
            <person name="De Beer W."/>
            <person name="Kaster A.-K."/>
            <person name="Vollmers J."/>
            <person name="Poulsen M."/>
            <person name="Beemelmanns C."/>
        </authorList>
    </citation>
    <scope>NUCLEOTIDE SEQUENCE [LARGE SCALE GENOMIC DNA]</scope>
    <source>
        <strain evidence="1 2">RB20</strain>
    </source>
</reference>
<dbReference type="Proteomes" id="UP000438448">
    <property type="component" value="Unassembled WGS sequence"/>
</dbReference>
<comment type="caution">
    <text evidence="1">The sequence shown here is derived from an EMBL/GenBank/DDBJ whole genome shotgun (WGS) entry which is preliminary data.</text>
</comment>
<protein>
    <recommendedName>
        <fullName evidence="3">DUF4254 domain-containing protein</fullName>
    </recommendedName>
</protein>
<dbReference type="AlphaFoldDB" id="A0A7K0D671"/>
<dbReference type="EMBL" id="WEGK01000007">
    <property type="protein sequence ID" value="MQY20792.1"/>
    <property type="molecule type" value="Genomic_DNA"/>
</dbReference>
<sequence>MYVPQPDDPEQWHGGDSAARLPDWHELLAAFCGHIGEEPDAHPVTGWARALAELHLTRRESPLRTAEIDCRRAEIVAHVDDWIAVVTHTRRPAPQSLGAVVDAMAAAQVRAVALLRGGADIDDERIHSAWSLLASLADEWSELVRRTTPVVAPEQILPPRAAGQ</sequence>
<evidence type="ECO:0000313" key="1">
    <source>
        <dbReference type="EMBL" id="MQY20792.1"/>
    </source>
</evidence>
<keyword evidence="2" id="KW-1185">Reference proteome</keyword>
<name>A0A7K0D671_9NOCA</name>
<proteinExistence type="predicted"/>
<evidence type="ECO:0008006" key="3">
    <source>
        <dbReference type="Google" id="ProtNLM"/>
    </source>
</evidence>
<gene>
    <name evidence="1" type="ORF">NRB20_39000</name>
</gene>
<organism evidence="1 2">
    <name type="scientific">Nocardia macrotermitis</name>
    <dbReference type="NCBI Taxonomy" id="2585198"/>
    <lineage>
        <taxon>Bacteria</taxon>
        <taxon>Bacillati</taxon>
        <taxon>Actinomycetota</taxon>
        <taxon>Actinomycetes</taxon>
        <taxon>Mycobacteriales</taxon>
        <taxon>Nocardiaceae</taxon>
        <taxon>Nocardia</taxon>
    </lineage>
</organism>
<evidence type="ECO:0000313" key="2">
    <source>
        <dbReference type="Proteomes" id="UP000438448"/>
    </source>
</evidence>